<comment type="caution">
    <text evidence="3">The sequence shown here is derived from an EMBL/GenBank/DDBJ whole genome shotgun (WGS) entry which is preliminary data.</text>
</comment>
<accession>A0AA38IZF8</accession>
<dbReference type="Pfam" id="PF21787">
    <property type="entry name" value="TNP-like_RNaseH_N"/>
    <property type="match status" value="1"/>
</dbReference>
<name>A0AA38IZF8_9CUCU</name>
<sequence length="564" mass="64346">MVYSRSEDQVYGLDTCGTDIIGSDPKTANKMLCFVIDGLSTKYTIPASYFFHRQLTVDTFHDLTLKVLKLLTECAFIVLRLVTDNLNLNVALFKKLSNTTGPPKNCISHPVLEYLPFFLSFDFCHAVKNVRNQFLNHDMLSLQGTISSKFLKKIYKLQKGLPVKPIRFLTKTHLYPTNFEKMNVLRAVQIFSTPVTSSLQYLKDANDKNFVNVENTIQFMKTIYYFFQIHNVSNRYHYIRSLDSSIAPYVHVSDERLQWLNEIFPNYIDEIQTISSASTSFRGFTQETAHALKFIARSTYLCVKFLLEQAGFYYVLTRSFSSDAVEATFSHVRLKGGSNDATDARAAEYAMRQILRCGIVKCSKSSNVSNIDFVSTAKFSVLDHDTKQDKENFDVPLELRTKIQNLSKLIEPCANILSASVAFLADYILKKLDDKFHCDSCLAPLLSKEVPGPLLRLILLQDRGGLTYSNAYFVGIVKEVADVTQKMLPFLNSKKTCQQICNLLHPSLDQNPLFCCLEHKSRVYDIIIRATVKPVIDNICLEQRDWLKKITICNKPTSRKVLKL</sequence>
<dbReference type="EMBL" id="JALNTZ010000001">
    <property type="protein sequence ID" value="KAJ3666165.1"/>
    <property type="molecule type" value="Genomic_DNA"/>
</dbReference>
<reference evidence="3" key="1">
    <citation type="journal article" date="2023" name="G3 (Bethesda)">
        <title>Whole genome assemblies of Zophobas morio and Tenebrio molitor.</title>
        <authorList>
            <person name="Kaur S."/>
            <person name="Stinson S.A."/>
            <person name="diCenzo G.C."/>
        </authorList>
    </citation>
    <scope>NUCLEOTIDE SEQUENCE</scope>
    <source>
        <strain evidence="3">QUZm001</strain>
    </source>
</reference>
<evidence type="ECO:0008006" key="5">
    <source>
        <dbReference type="Google" id="ProtNLM"/>
    </source>
</evidence>
<dbReference type="InterPro" id="IPR048365">
    <property type="entry name" value="TNP-like_RNaseH_N"/>
</dbReference>
<dbReference type="Proteomes" id="UP001168821">
    <property type="component" value="Unassembled WGS sequence"/>
</dbReference>
<dbReference type="PANTHER" id="PTHR48257">
    <property type="match status" value="1"/>
</dbReference>
<dbReference type="AlphaFoldDB" id="A0AA38IZF8"/>
<keyword evidence="4" id="KW-1185">Reference proteome</keyword>
<gene>
    <name evidence="3" type="ORF">Zmor_001619</name>
</gene>
<dbReference type="Pfam" id="PF21788">
    <property type="entry name" value="TNP-like_GBD"/>
    <property type="match status" value="1"/>
</dbReference>
<evidence type="ECO:0000259" key="2">
    <source>
        <dbReference type="Pfam" id="PF21788"/>
    </source>
</evidence>
<feature type="domain" description="Transposable element P transposase-like RNase H" evidence="1">
    <location>
        <begin position="2"/>
        <end position="96"/>
    </location>
</feature>
<dbReference type="PANTHER" id="PTHR48257:SF1">
    <property type="match status" value="1"/>
</dbReference>
<feature type="domain" description="Transposable element P transposase-like GTP-binding insertion" evidence="2">
    <location>
        <begin position="124"/>
        <end position="236"/>
    </location>
</feature>
<protein>
    <recommendedName>
        <fullName evidence="5">THAP domain-containing protein 9</fullName>
    </recommendedName>
</protein>
<proteinExistence type="predicted"/>
<evidence type="ECO:0000259" key="1">
    <source>
        <dbReference type="Pfam" id="PF21787"/>
    </source>
</evidence>
<evidence type="ECO:0000313" key="4">
    <source>
        <dbReference type="Proteomes" id="UP001168821"/>
    </source>
</evidence>
<evidence type="ECO:0000313" key="3">
    <source>
        <dbReference type="EMBL" id="KAJ3666165.1"/>
    </source>
</evidence>
<dbReference type="InterPro" id="IPR048366">
    <property type="entry name" value="TNP-like_GBD"/>
</dbReference>
<organism evidence="3 4">
    <name type="scientific">Zophobas morio</name>
    <dbReference type="NCBI Taxonomy" id="2755281"/>
    <lineage>
        <taxon>Eukaryota</taxon>
        <taxon>Metazoa</taxon>
        <taxon>Ecdysozoa</taxon>
        <taxon>Arthropoda</taxon>
        <taxon>Hexapoda</taxon>
        <taxon>Insecta</taxon>
        <taxon>Pterygota</taxon>
        <taxon>Neoptera</taxon>
        <taxon>Endopterygota</taxon>
        <taxon>Coleoptera</taxon>
        <taxon>Polyphaga</taxon>
        <taxon>Cucujiformia</taxon>
        <taxon>Tenebrionidae</taxon>
        <taxon>Zophobas</taxon>
    </lineage>
</organism>